<dbReference type="RefSeq" id="XP_065329060.1">
    <property type="nucleotide sequence ID" value="XM_065472988.1"/>
</dbReference>
<sequence>MHLKKEKTKTSPIKDITSKIKRYEIIDINIVDFFQIFEHEDFYIQFYLLKTNKLTNYSINKKILHKIIEMVKNIKNFTLIKYNQIDLNVNIMTWLKKNIQNFTHPLDIISILQECEVNNEDIDFFRNYFGYNIIYKEYKKLIDLQSTENLSIILKLLDNNKICHNRLLDVYKQLNYYLENNLLDRNFLFCCRILYYLLDYDFKMFSDDYKDFLLGYSVYLIDLMFSQDTFKIFESSDLELLIELIKLIYQLGSSKYKKGIYLRCIEESIHLFTNIYEDTMMMIFILKILDFTDGSYDESDTLELLHDNLENFTISTQFKTFSDYDFMIENFLKYKYKILNKIKMKFNKSFDIVKIYNDLYNNDLYNEIILRFINKSTLDLLLDNLLIIINNSKNKIQFINILFRDMNLSYLYLYLITLKDNHKDVLYFVVYFINMDFRNTEKYFEMLMMIYFMFIEVEDIYLQMSRVKIINQCINLQEIDTRVIFKEMKKYGKRHKNIFILFYFLSEKLNIENKEDFLFIYQYLLEDLRNIKKTKRPNQEIIKTCTVGESTFTYKDSADYYKLRNFIYLTAINLISNFKNEEKVDMVKSQDFDNLMILIFYLKKHDISIDLIKEDIFRYVFICTKRERKKLYDIIFTDKKSIIKLKGLYRI</sequence>
<evidence type="ECO:0000313" key="2">
    <source>
        <dbReference type="Proteomes" id="UP001334084"/>
    </source>
</evidence>
<evidence type="ECO:0000313" key="1">
    <source>
        <dbReference type="EMBL" id="WUR02915.1"/>
    </source>
</evidence>
<dbReference type="GeneID" id="90540730"/>
<dbReference type="EMBL" id="CP142728">
    <property type="protein sequence ID" value="WUR02915.1"/>
    <property type="molecule type" value="Genomic_DNA"/>
</dbReference>
<keyword evidence="2" id="KW-1185">Reference proteome</keyword>
<name>A0AAX4JAD9_9MICR</name>
<proteinExistence type="predicted"/>
<dbReference type="Proteomes" id="UP001334084">
    <property type="component" value="Chromosome 3"/>
</dbReference>
<gene>
    <name evidence="1" type="ORF">VNE69_03134</name>
</gene>
<organism evidence="1 2">
    <name type="scientific">Vairimorpha necatrix</name>
    <dbReference type="NCBI Taxonomy" id="6039"/>
    <lineage>
        <taxon>Eukaryota</taxon>
        <taxon>Fungi</taxon>
        <taxon>Fungi incertae sedis</taxon>
        <taxon>Microsporidia</taxon>
        <taxon>Nosematidae</taxon>
        <taxon>Vairimorpha</taxon>
    </lineage>
</organism>
<accession>A0AAX4JAD9</accession>
<dbReference type="KEGG" id="vnx:VNE69_03134"/>
<protein>
    <submittedName>
        <fullName evidence="1">Splicing factor 3B subunit 1 (SF3B1)</fullName>
    </submittedName>
</protein>
<reference evidence="1" key="1">
    <citation type="journal article" date="2024" name="BMC Genomics">
        <title>Functional annotation of a divergent genome using sequence and structure-based similarity.</title>
        <authorList>
            <person name="Svedberg D."/>
            <person name="Winiger R.R."/>
            <person name="Berg A."/>
            <person name="Sharma H."/>
            <person name="Tellgren-Roth C."/>
            <person name="Debrunner-Vossbrinck B.A."/>
            <person name="Vossbrinck C.R."/>
            <person name="Barandun J."/>
        </authorList>
    </citation>
    <scope>NUCLEOTIDE SEQUENCE</scope>
    <source>
        <strain evidence="1">Illinois isolate</strain>
    </source>
</reference>
<dbReference type="AlphaFoldDB" id="A0AAX4JAD9"/>